<feature type="domain" description="Large ribosomal subunit protein uL15/eL18" evidence="6">
    <location>
        <begin position="19"/>
        <end position="91"/>
    </location>
</feature>
<protein>
    <submittedName>
        <fullName evidence="7">60S ribosomal protein L18</fullName>
    </submittedName>
</protein>
<evidence type="ECO:0000256" key="1">
    <source>
        <dbReference type="ARBA" id="ARBA00006815"/>
    </source>
</evidence>
<dbReference type="InterPro" id="IPR036227">
    <property type="entry name" value="Ribosomal_uL15/eL18_sf"/>
</dbReference>
<evidence type="ECO:0000256" key="2">
    <source>
        <dbReference type="ARBA" id="ARBA00011133"/>
    </source>
</evidence>
<keyword evidence="3 7" id="KW-0689">Ribosomal protein</keyword>
<accession>G3H2K0</accession>
<dbReference type="EMBL" id="JH000116">
    <property type="protein sequence ID" value="EGV94724.1"/>
    <property type="molecule type" value="Genomic_DNA"/>
</dbReference>
<comment type="similarity">
    <text evidence="1">Belongs to the eukaryotic ribosomal protein eL18 family.</text>
</comment>
<dbReference type="GO" id="GO:0003735">
    <property type="term" value="F:structural constituent of ribosome"/>
    <property type="evidence" value="ECO:0007669"/>
    <property type="project" value="InterPro"/>
</dbReference>
<dbReference type="GO" id="GO:0003723">
    <property type="term" value="F:RNA binding"/>
    <property type="evidence" value="ECO:0007669"/>
    <property type="project" value="TreeGrafter"/>
</dbReference>
<evidence type="ECO:0000256" key="4">
    <source>
        <dbReference type="ARBA" id="ARBA00023274"/>
    </source>
</evidence>
<dbReference type="AlphaFoldDB" id="G3H2K0"/>
<dbReference type="InParanoid" id="G3H2K0"/>
<feature type="region of interest" description="Disordered" evidence="5">
    <location>
        <begin position="1"/>
        <end position="21"/>
    </location>
</feature>
<dbReference type="Proteomes" id="UP000001075">
    <property type="component" value="Unassembled WGS sequence"/>
</dbReference>
<keyword evidence="4" id="KW-0687">Ribonucleoprotein</keyword>
<dbReference type="InterPro" id="IPR000039">
    <property type="entry name" value="Ribosomal_eL18"/>
</dbReference>
<comment type="subunit">
    <text evidence="2">Component of the large ribosomal subunit.</text>
</comment>
<dbReference type="PANTHER" id="PTHR10934">
    <property type="entry name" value="60S RIBOSOMAL PROTEIN L18"/>
    <property type="match status" value="1"/>
</dbReference>
<dbReference type="InterPro" id="IPR021131">
    <property type="entry name" value="Ribosomal_uL15/eL18"/>
</dbReference>
<dbReference type="GO" id="GO:0022625">
    <property type="term" value="C:cytosolic large ribosomal subunit"/>
    <property type="evidence" value="ECO:0007669"/>
    <property type="project" value="TreeGrafter"/>
</dbReference>
<dbReference type="STRING" id="10029.G3H2K0"/>
<dbReference type="GO" id="GO:0006412">
    <property type="term" value="P:translation"/>
    <property type="evidence" value="ECO:0007669"/>
    <property type="project" value="InterPro"/>
</dbReference>
<dbReference type="Pfam" id="PF17135">
    <property type="entry name" value="Ribosomal_L18"/>
    <property type="match status" value="1"/>
</dbReference>
<dbReference type="Gene3D" id="3.100.10.10">
    <property type="match status" value="1"/>
</dbReference>
<dbReference type="GO" id="GO:0005791">
    <property type="term" value="C:rough endoplasmic reticulum"/>
    <property type="evidence" value="ECO:0007669"/>
    <property type="project" value="UniProtKB-SubCell"/>
</dbReference>
<evidence type="ECO:0000256" key="3">
    <source>
        <dbReference type="ARBA" id="ARBA00022980"/>
    </source>
</evidence>
<evidence type="ECO:0000313" key="7">
    <source>
        <dbReference type="EMBL" id="EGV94724.1"/>
    </source>
</evidence>
<organism evidence="7 8">
    <name type="scientific">Cricetulus griseus</name>
    <name type="common">Chinese hamster</name>
    <name type="synonym">Cricetulus barabensis griseus</name>
    <dbReference type="NCBI Taxonomy" id="10029"/>
    <lineage>
        <taxon>Eukaryota</taxon>
        <taxon>Metazoa</taxon>
        <taxon>Chordata</taxon>
        <taxon>Craniata</taxon>
        <taxon>Vertebrata</taxon>
        <taxon>Euteleostomi</taxon>
        <taxon>Mammalia</taxon>
        <taxon>Eutheria</taxon>
        <taxon>Euarchontoglires</taxon>
        <taxon>Glires</taxon>
        <taxon>Rodentia</taxon>
        <taxon>Myomorpha</taxon>
        <taxon>Muroidea</taxon>
        <taxon>Cricetidae</taxon>
        <taxon>Cricetinae</taxon>
        <taxon>Cricetulus</taxon>
    </lineage>
</organism>
<reference evidence="8" key="1">
    <citation type="journal article" date="2011" name="Nat. Biotechnol.">
        <title>The genomic sequence of the Chinese hamster ovary (CHO)-K1 cell line.</title>
        <authorList>
            <person name="Xu X."/>
            <person name="Nagarajan H."/>
            <person name="Lewis N.E."/>
            <person name="Pan S."/>
            <person name="Cai Z."/>
            <person name="Liu X."/>
            <person name="Chen W."/>
            <person name="Xie M."/>
            <person name="Wang W."/>
            <person name="Hammond S."/>
            <person name="Andersen M.R."/>
            <person name="Neff N."/>
            <person name="Passarelli B."/>
            <person name="Koh W."/>
            <person name="Fan H.C."/>
            <person name="Wang J."/>
            <person name="Gui Y."/>
            <person name="Lee K.H."/>
            <person name="Betenbaugh M.J."/>
            <person name="Quake S.R."/>
            <person name="Famili I."/>
            <person name="Palsson B.O."/>
            <person name="Wang J."/>
        </authorList>
    </citation>
    <scope>NUCLEOTIDE SEQUENCE [LARGE SCALE GENOMIC DNA]</scope>
    <source>
        <strain evidence="8">CHO K1 cell line</strain>
    </source>
</reference>
<dbReference type="SUPFAM" id="SSF52080">
    <property type="entry name" value="Ribosomal proteins L15p and L18e"/>
    <property type="match status" value="1"/>
</dbReference>
<dbReference type="PANTHER" id="PTHR10934:SF2">
    <property type="entry name" value="LARGE RIBOSOMAL SUBUNIT PROTEIN EL18"/>
    <property type="match status" value="1"/>
</dbReference>
<sequence>MNFSLSGPSRAGGAVMGADVRHKDRRVEHKELKSQDIHLRLLVKLYRFLARRTNSTFNEVVLKRWFISRTNRPPLSLSWVMRKTKLPERTRQLWLWGAQMMCGFSKCPS</sequence>
<gene>
    <name evidence="7" type="ORF">I79_004414</name>
</gene>
<evidence type="ECO:0000256" key="5">
    <source>
        <dbReference type="SAM" id="MobiDB-lite"/>
    </source>
</evidence>
<proteinExistence type="inferred from homology"/>
<name>G3H2K0_CRIGR</name>
<evidence type="ECO:0000313" key="8">
    <source>
        <dbReference type="Proteomes" id="UP000001075"/>
    </source>
</evidence>
<evidence type="ECO:0000259" key="6">
    <source>
        <dbReference type="Pfam" id="PF17135"/>
    </source>
</evidence>